<proteinExistence type="predicted"/>
<dbReference type="AlphaFoldDB" id="A0A0E0B5P0"/>
<name>A0A0E0B5P0_9ORYZ</name>
<protein>
    <submittedName>
        <fullName evidence="2">Uncharacterized protein</fullName>
    </submittedName>
</protein>
<dbReference type="Proteomes" id="UP000026961">
    <property type="component" value="Chromosome 9"/>
</dbReference>
<keyword evidence="3" id="KW-1185">Reference proteome</keyword>
<feature type="region of interest" description="Disordered" evidence="1">
    <location>
        <begin position="47"/>
        <end position="67"/>
    </location>
</feature>
<evidence type="ECO:0000256" key="1">
    <source>
        <dbReference type="SAM" id="MobiDB-lite"/>
    </source>
</evidence>
<accession>A0A0E0B5P0</accession>
<reference evidence="2" key="2">
    <citation type="submission" date="2018-05" db="EMBL/GenBank/DDBJ databases">
        <title>OgluRS3 (Oryza glumaepatula Reference Sequence Version 3).</title>
        <authorList>
            <person name="Zhang J."/>
            <person name="Kudrna D."/>
            <person name="Lee S."/>
            <person name="Talag J."/>
            <person name="Welchert J."/>
            <person name="Wing R.A."/>
        </authorList>
    </citation>
    <scope>NUCLEOTIDE SEQUENCE [LARGE SCALE GENOMIC DNA]</scope>
</reference>
<evidence type="ECO:0000313" key="2">
    <source>
        <dbReference type="EnsemblPlants" id="OGLUM09G17940.1"/>
    </source>
</evidence>
<dbReference type="Gramene" id="OGLUM09G17940.1">
    <property type="protein sequence ID" value="OGLUM09G17940.1"/>
    <property type="gene ID" value="OGLUM09G17940"/>
</dbReference>
<dbReference type="HOGENOM" id="CLU_2267992_0_0_1"/>
<evidence type="ECO:0000313" key="3">
    <source>
        <dbReference type="Proteomes" id="UP000026961"/>
    </source>
</evidence>
<organism evidence="2">
    <name type="scientific">Oryza glumipatula</name>
    <dbReference type="NCBI Taxonomy" id="40148"/>
    <lineage>
        <taxon>Eukaryota</taxon>
        <taxon>Viridiplantae</taxon>
        <taxon>Streptophyta</taxon>
        <taxon>Embryophyta</taxon>
        <taxon>Tracheophyta</taxon>
        <taxon>Spermatophyta</taxon>
        <taxon>Magnoliopsida</taxon>
        <taxon>Liliopsida</taxon>
        <taxon>Poales</taxon>
        <taxon>Poaceae</taxon>
        <taxon>BOP clade</taxon>
        <taxon>Oryzoideae</taxon>
        <taxon>Oryzeae</taxon>
        <taxon>Oryzinae</taxon>
        <taxon>Oryza</taxon>
    </lineage>
</organism>
<reference evidence="2" key="1">
    <citation type="submission" date="2015-04" db="UniProtKB">
        <authorList>
            <consortium name="EnsemblPlants"/>
        </authorList>
    </citation>
    <scope>IDENTIFICATION</scope>
</reference>
<sequence length="103" mass="11618">MPNGVSCRHELIDITVIKFHKQNSNVKLKAQEQANLLQLEALNFSPATHRPFQRRGTSPMPSSLKLADSGQIPANQERLNPHIVMSASIANWQLPVLHMMKNR</sequence>
<dbReference type="EnsemblPlants" id="OGLUM09G17940.1">
    <property type="protein sequence ID" value="OGLUM09G17940.1"/>
    <property type="gene ID" value="OGLUM09G17940"/>
</dbReference>